<dbReference type="GO" id="GO:0016787">
    <property type="term" value="F:hydrolase activity"/>
    <property type="evidence" value="ECO:0007669"/>
    <property type="project" value="UniProtKB-KW"/>
</dbReference>
<evidence type="ECO:0000256" key="3">
    <source>
        <dbReference type="ARBA" id="ARBA00023186"/>
    </source>
</evidence>
<dbReference type="Proteomes" id="UP000650466">
    <property type="component" value="Unassembled WGS sequence"/>
</dbReference>
<organism evidence="8 9">
    <name type="scientific">Paenibacillus sedimenti</name>
    <dbReference type="NCBI Taxonomy" id="2770274"/>
    <lineage>
        <taxon>Bacteria</taxon>
        <taxon>Bacillati</taxon>
        <taxon>Bacillota</taxon>
        <taxon>Bacilli</taxon>
        <taxon>Bacillales</taxon>
        <taxon>Paenibacillaceae</taxon>
        <taxon>Paenibacillus</taxon>
    </lineage>
</organism>
<dbReference type="Gene3D" id="3.30.1220.10">
    <property type="entry name" value="CobW-like, C-terminal domain"/>
    <property type="match status" value="1"/>
</dbReference>
<dbReference type="InterPro" id="IPR027417">
    <property type="entry name" value="P-loop_NTPase"/>
</dbReference>
<evidence type="ECO:0000259" key="6">
    <source>
        <dbReference type="Pfam" id="PF02492"/>
    </source>
</evidence>
<keyword evidence="9" id="KW-1185">Reference proteome</keyword>
<comment type="catalytic activity">
    <reaction evidence="5">
        <text>GTP + H2O = GDP + phosphate + H(+)</text>
        <dbReference type="Rhea" id="RHEA:19669"/>
        <dbReference type="ChEBI" id="CHEBI:15377"/>
        <dbReference type="ChEBI" id="CHEBI:15378"/>
        <dbReference type="ChEBI" id="CHEBI:37565"/>
        <dbReference type="ChEBI" id="CHEBI:43474"/>
        <dbReference type="ChEBI" id="CHEBI:58189"/>
    </reaction>
    <physiologicalReaction direction="left-to-right" evidence="5">
        <dbReference type="Rhea" id="RHEA:19670"/>
    </physiologicalReaction>
</comment>
<evidence type="ECO:0000259" key="7">
    <source>
        <dbReference type="Pfam" id="PF07683"/>
    </source>
</evidence>
<gene>
    <name evidence="8" type="ORF">ICC18_09810</name>
</gene>
<evidence type="ECO:0000256" key="4">
    <source>
        <dbReference type="ARBA" id="ARBA00034320"/>
    </source>
</evidence>
<dbReference type="CDD" id="cd03112">
    <property type="entry name" value="CobW-like"/>
    <property type="match status" value="1"/>
</dbReference>
<name>A0A926QJE3_9BACL</name>
<sequence>MERRFSVSKVPVIVLSGFLGSGKTTLLLRMLQEAASFGLSPAVLMNELGKQDVDGHLLQASSPGINVEKLLDGCMCCSKKSEISDSVKHLLGRKPDVILIELTGVANPEEIVDALTEPALLPYVKLKTVITVLDAEHVLEYNSIFASDRELVHTLRRQMEVADLLLLNKIDLVNDKQRQTIEKTVRKWNERSLLLPTAYSRFDLNLIFGPLQAQELSPASSPTFNRKLQVVKSVRSKSQSSGHTMSYSRIQTVTLSADFPHFVTQRTVERFLTKRGSMLLRAKGYFKLGSGGESYLMQFSGKRTNWQHASFEGKPYLVLIGMDLDAETLEQEWHQHMTESSF</sequence>
<comment type="caution">
    <text evidence="8">The sequence shown here is derived from an EMBL/GenBank/DDBJ whole genome shotgun (WGS) entry which is preliminary data.</text>
</comment>
<dbReference type="PANTHER" id="PTHR13748:SF62">
    <property type="entry name" value="COBW DOMAIN-CONTAINING PROTEIN"/>
    <property type="match status" value="1"/>
</dbReference>
<accession>A0A926QJE3</accession>
<evidence type="ECO:0000256" key="1">
    <source>
        <dbReference type="ARBA" id="ARBA00022741"/>
    </source>
</evidence>
<dbReference type="SUPFAM" id="SSF90002">
    <property type="entry name" value="Hypothetical protein YjiA, C-terminal domain"/>
    <property type="match status" value="1"/>
</dbReference>
<dbReference type="AlphaFoldDB" id="A0A926QJE3"/>
<feature type="domain" description="CobW C-terminal" evidence="7">
    <location>
        <begin position="255"/>
        <end position="334"/>
    </location>
</feature>
<dbReference type="GO" id="GO:0005737">
    <property type="term" value="C:cytoplasm"/>
    <property type="evidence" value="ECO:0007669"/>
    <property type="project" value="TreeGrafter"/>
</dbReference>
<dbReference type="GO" id="GO:0000166">
    <property type="term" value="F:nucleotide binding"/>
    <property type="evidence" value="ECO:0007669"/>
    <property type="project" value="UniProtKB-KW"/>
</dbReference>
<evidence type="ECO:0000256" key="5">
    <source>
        <dbReference type="ARBA" id="ARBA00049117"/>
    </source>
</evidence>
<dbReference type="Gene3D" id="3.40.50.300">
    <property type="entry name" value="P-loop containing nucleotide triphosphate hydrolases"/>
    <property type="match status" value="1"/>
</dbReference>
<dbReference type="InterPro" id="IPR036627">
    <property type="entry name" value="CobW-likC_sf"/>
</dbReference>
<dbReference type="InterPro" id="IPR011629">
    <property type="entry name" value="CobW-like_C"/>
</dbReference>
<keyword evidence="2" id="KW-0378">Hydrolase</keyword>
<keyword evidence="1" id="KW-0547">Nucleotide-binding</keyword>
<evidence type="ECO:0000256" key="2">
    <source>
        <dbReference type="ARBA" id="ARBA00022801"/>
    </source>
</evidence>
<protein>
    <submittedName>
        <fullName evidence="8">GTP-binding protein</fullName>
    </submittedName>
</protein>
<dbReference type="Pfam" id="PF02492">
    <property type="entry name" value="cobW"/>
    <property type="match status" value="1"/>
</dbReference>
<dbReference type="InterPro" id="IPR051316">
    <property type="entry name" value="Zinc-reg_GTPase_activator"/>
</dbReference>
<keyword evidence="3" id="KW-0143">Chaperone</keyword>
<evidence type="ECO:0000313" key="9">
    <source>
        <dbReference type="Proteomes" id="UP000650466"/>
    </source>
</evidence>
<reference evidence="8" key="1">
    <citation type="submission" date="2020-09" db="EMBL/GenBank/DDBJ databases">
        <title>Draft Genome Sequence of Paenibacillus sp. WST5.</title>
        <authorList>
            <person name="Bao Z."/>
        </authorList>
    </citation>
    <scope>NUCLEOTIDE SEQUENCE</scope>
    <source>
        <strain evidence="8">WST5</strain>
    </source>
</reference>
<dbReference type="InterPro" id="IPR003495">
    <property type="entry name" value="CobW/HypB/UreG_nucleotide-bd"/>
</dbReference>
<dbReference type="EMBL" id="JACVVD010000003">
    <property type="protein sequence ID" value="MBD0380409.1"/>
    <property type="molecule type" value="Genomic_DNA"/>
</dbReference>
<dbReference type="PANTHER" id="PTHR13748">
    <property type="entry name" value="COBW-RELATED"/>
    <property type="match status" value="1"/>
</dbReference>
<proteinExistence type="inferred from homology"/>
<dbReference type="Pfam" id="PF07683">
    <property type="entry name" value="CobW_C"/>
    <property type="match status" value="1"/>
</dbReference>
<feature type="domain" description="CobW/HypB/UreG nucleotide-binding" evidence="6">
    <location>
        <begin position="11"/>
        <end position="191"/>
    </location>
</feature>
<comment type="similarity">
    <text evidence="4">Belongs to the SIMIBI class G3E GTPase family. ZNG1 subfamily.</text>
</comment>
<evidence type="ECO:0000313" key="8">
    <source>
        <dbReference type="EMBL" id="MBD0380409.1"/>
    </source>
</evidence>
<dbReference type="SUPFAM" id="SSF52540">
    <property type="entry name" value="P-loop containing nucleoside triphosphate hydrolases"/>
    <property type="match status" value="1"/>
</dbReference>